<dbReference type="EMBL" id="FOXF01000015">
    <property type="protein sequence ID" value="SFP32229.1"/>
    <property type="molecule type" value="Genomic_DNA"/>
</dbReference>
<evidence type="ECO:0000313" key="2">
    <source>
        <dbReference type="Proteomes" id="UP000243745"/>
    </source>
</evidence>
<protein>
    <recommendedName>
        <fullName evidence="3">RloB-like protein</fullName>
    </recommendedName>
</protein>
<organism evidence="1 2">
    <name type="scientific">Ruminobacter amylophilus</name>
    <dbReference type="NCBI Taxonomy" id="867"/>
    <lineage>
        <taxon>Bacteria</taxon>
        <taxon>Pseudomonadati</taxon>
        <taxon>Pseudomonadota</taxon>
        <taxon>Gammaproteobacteria</taxon>
        <taxon>Aeromonadales</taxon>
        <taxon>Succinivibrionaceae</taxon>
        <taxon>Ruminobacter</taxon>
    </lineage>
</organism>
<dbReference type="Proteomes" id="UP000243745">
    <property type="component" value="Unassembled WGS sequence"/>
</dbReference>
<keyword evidence="2" id="KW-1185">Reference proteome</keyword>
<name>A0A662ZIE0_9GAMM</name>
<sequence length="196" mass="22510">MNKCLVLFVEGETEIEFYKAVISFARGKLKNKRFDTCIECENVNGIGGFKNIALRRFEKKVKPKYDEACKFTVVLCSDTDVFELEQKPPVNWDEVRNDLISAGAHDVILVRAKKSIEDWFLYDSDSIVSFLRLKKGEKITGSNGYDKLKRLYKKANKMYFKGMQSNGMVEKLDIEKISLAVKDQLSPLYKLLGVEL</sequence>
<proteinExistence type="predicted"/>
<evidence type="ECO:0000313" key="1">
    <source>
        <dbReference type="EMBL" id="SFP32229.1"/>
    </source>
</evidence>
<dbReference type="RefSeq" id="WP_093141702.1">
    <property type="nucleotide sequence ID" value="NZ_FOXF01000015.1"/>
</dbReference>
<accession>A0A662ZIE0</accession>
<dbReference type="AlphaFoldDB" id="A0A662ZIE0"/>
<evidence type="ECO:0008006" key="3">
    <source>
        <dbReference type="Google" id="ProtNLM"/>
    </source>
</evidence>
<dbReference type="OrthoDB" id="2042612at2"/>
<gene>
    <name evidence="1" type="ORF">SAMN02910344_01088</name>
</gene>
<reference evidence="1 2" key="1">
    <citation type="submission" date="2016-10" db="EMBL/GenBank/DDBJ databases">
        <authorList>
            <person name="Varghese N."/>
            <person name="Submissions S."/>
        </authorList>
    </citation>
    <scope>NUCLEOTIDE SEQUENCE [LARGE SCALE GENOMIC DNA]</scope>
    <source>
        <strain evidence="1 2">DSM 1361</strain>
    </source>
</reference>